<dbReference type="OrthoDB" id="9450033at2759"/>
<dbReference type="GO" id="GO:0005615">
    <property type="term" value="C:extracellular space"/>
    <property type="evidence" value="ECO:0007669"/>
    <property type="project" value="TreeGrafter"/>
</dbReference>
<dbReference type="STRING" id="391180.A0A2Y9K7V0"/>
<dbReference type="Gene3D" id="3.10.130.10">
    <property type="entry name" value="Ribonuclease A-like domain"/>
    <property type="match status" value="1"/>
</dbReference>
<evidence type="ECO:0000256" key="6">
    <source>
        <dbReference type="ARBA" id="ARBA00022801"/>
    </source>
</evidence>
<dbReference type="GO" id="GO:0050832">
    <property type="term" value="P:defense response to fungus"/>
    <property type="evidence" value="ECO:0007669"/>
    <property type="project" value="TreeGrafter"/>
</dbReference>
<dbReference type="InterPro" id="IPR001427">
    <property type="entry name" value="RNaseA"/>
</dbReference>
<dbReference type="SMART" id="SM00092">
    <property type="entry name" value="RNAse_Pc"/>
    <property type="match status" value="1"/>
</dbReference>
<dbReference type="GO" id="GO:0050830">
    <property type="term" value="P:defense response to Gram-positive bacterium"/>
    <property type="evidence" value="ECO:0007669"/>
    <property type="project" value="TreeGrafter"/>
</dbReference>
<dbReference type="KEGG" id="elk:111153160"/>
<dbReference type="GO" id="GO:0003676">
    <property type="term" value="F:nucleic acid binding"/>
    <property type="evidence" value="ECO:0007669"/>
    <property type="project" value="InterPro"/>
</dbReference>
<feature type="domain" description="Ribonuclease A-domain" evidence="8">
    <location>
        <begin position="32"/>
        <end position="128"/>
    </location>
</feature>
<keyword evidence="7" id="KW-0732">Signal</keyword>
<feature type="chain" id="PRO_5015796375" evidence="7">
    <location>
        <begin position="29"/>
        <end position="133"/>
    </location>
</feature>
<dbReference type="InterPro" id="IPR036816">
    <property type="entry name" value="RNaseA-like_dom_sf"/>
</dbReference>
<evidence type="ECO:0000313" key="10">
    <source>
        <dbReference type="RefSeq" id="XP_022367679.1"/>
    </source>
</evidence>
<protein>
    <submittedName>
        <fullName evidence="10">Ribonuclease 7-like</fullName>
    </submittedName>
</protein>
<evidence type="ECO:0000256" key="5">
    <source>
        <dbReference type="ARBA" id="ARBA00022759"/>
    </source>
</evidence>
<evidence type="ECO:0000256" key="3">
    <source>
        <dbReference type="ARBA" id="ARBA00022525"/>
    </source>
</evidence>
<dbReference type="PROSITE" id="PS00127">
    <property type="entry name" value="RNASE_PANCREATIC"/>
    <property type="match status" value="1"/>
</dbReference>
<evidence type="ECO:0000256" key="7">
    <source>
        <dbReference type="RuleBase" id="RU000651"/>
    </source>
</evidence>
<dbReference type="Proteomes" id="UP000248482">
    <property type="component" value="Unplaced"/>
</dbReference>
<dbReference type="InterPro" id="IPR023411">
    <property type="entry name" value="RNaseA_AS"/>
</dbReference>
<evidence type="ECO:0000259" key="8">
    <source>
        <dbReference type="SMART" id="SM00092"/>
    </source>
</evidence>
<dbReference type="GO" id="GO:0004519">
    <property type="term" value="F:endonuclease activity"/>
    <property type="evidence" value="ECO:0007669"/>
    <property type="project" value="UniProtKB-KW"/>
</dbReference>
<dbReference type="InterPro" id="IPR023412">
    <property type="entry name" value="RNaseA_domain"/>
</dbReference>
<dbReference type="PRINTS" id="PR00794">
    <property type="entry name" value="RIBONUCLEASE"/>
</dbReference>
<dbReference type="PANTHER" id="PTHR11437">
    <property type="entry name" value="RIBONUCLEASE"/>
    <property type="match status" value="1"/>
</dbReference>
<organism evidence="9 10">
    <name type="scientific">Enhydra lutris kenyoni</name>
    <name type="common">northern sea otter</name>
    <dbReference type="NCBI Taxonomy" id="391180"/>
    <lineage>
        <taxon>Eukaryota</taxon>
        <taxon>Metazoa</taxon>
        <taxon>Chordata</taxon>
        <taxon>Craniata</taxon>
        <taxon>Vertebrata</taxon>
        <taxon>Euteleostomi</taxon>
        <taxon>Mammalia</taxon>
        <taxon>Eutheria</taxon>
        <taxon>Laurasiatheria</taxon>
        <taxon>Carnivora</taxon>
        <taxon>Caniformia</taxon>
        <taxon>Musteloidea</taxon>
        <taxon>Mustelidae</taxon>
        <taxon>Lutrinae</taxon>
        <taxon>Enhydra</taxon>
    </lineage>
</organism>
<accession>A0A2Y9K7V0</accession>
<evidence type="ECO:0000256" key="1">
    <source>
        <dbReference type="ARBA" id="ARBA00004613"/>
    </source>
</evidence>
<dbReference type="GO" id="GO:0050829">
    <property type="term" value="P:defense response to Gram-negative bacterium"/>
    <property type="evidence" value="ECO:0007669"/>
    <property type="project" value="TreeGrafter"/>
</dbReference>
<comment type="subcellular location">
    <subcellularLocation>
        <location evidence="1">Secreted</location>
    </subcellularLocation>
</comment>
<dbReference type="AlphaFoldDB" id="A0A2Y9K7V0"/>
<dbReference type="PANTHER" id="PTHR11437:SF31">
    <property type="entry name" value="RIBONUCLEASE 7"/>
    <property type="match status" value="1"/>
</dbReference>
<comment type="similarity">
    <text evidence="2 7">Belongs to the pancreatic ribonuclease family.</text>
</comment>
<keyword evidence="3" id="KW-0964">Secreted</keyword>
<keyword evidence="6 7" id="KW-0378">Hydrolase</keyword>
<dbReference type="Pfam" id="PF00074">
    <property type="entry name" value="RnaseA"/>
    <property type="match status" value="1"/>
</dbReference>
<keyword evidence="5 7" id="KW-0255">Endonuclease</keyword>
<dbReference type="GO" id="GO:0016787">
    <property type="term" value="F:hydrolase activity"/>
    <property type="evidence" value="ECO:0007669"/>
    <property type="project" value="UniProtKB-KW"/>
</dbReference>
<dbReference type="SUPFAM" id="SSF54076">
    <property type="entry name" value="RNase A-like"/>
    <property type="match status" value="1"/>
</dbReference>
<name>A0A2Y9K7V0_ENHLU</name>
<keyword evidence="9" id="KW-1185">Reference proteome</keyword>
<gene>
    <name evidence="10" type="primary">LOC111153160</name>
</gene>
<evidence type="ECO:0000256" key="4">
    <source>
        <dbReference type="ARBA" id="ARBA00022722"/>
    </source>
</evidence>
<keyword evidence="4 7" id="KW-0540">Nuclease</keyword>
<feature type="signal peptide" evidence="7">
    <location>
        <begin position="1"/>
        <end position="28"/>
    </location>
</feature>
<evidence type="ECO:0000256" key="2">
    <source>
        <dbReference type="ARBA" id="ARBA00005600"/>
    </source>
</evidence>
<dbReference type="GO" id="GO:0004540">
    <property type="term" value="F:RNA nuclease activity"/>
    <property type="evidence" value="ECO:0007669"/>
    <property type="project" value="TreeGrafter"/>
</dbReference>
<dbReference type="GeneID" id="111153160"/>
<proteinExistence type="inferred from homology"/>
<reference evidence="10" key="1">
    <citation type="submission" date="2025-08" db="UniProtKB">
        <authorList>
            <consortium name="RefSeq"/>
        </authorList>
    </citation>
    <scope>IDENTIFICATION</scope>
    <source>
        <tissue evidence="10">Blood</tissue>
    </source>
</reference>
<dbReference type="RefSeq" id="XP_022367679.1">
    <property type="nucleotide sequence ID" value="XM_022511971.1"/>
</dbReference>
<evidence type="ECO:0000313" key="9">
    <source>
        <dbReference type="Proteomes" id="UP000248482"/>
    </source>
</evidence>
<dbReference type="GO" id="GO:0045087">
    <property type="term" value="P:innate immune response"/>
    <property type="evidence" value="ECO:0007669"/>
    <property type="project" value="TreeGrafter"/>
</dbReference>
<sequence>MAAARTGSCPLLLPLLLWLWVPKDPFRAKPSNMTLALRFEIQHVQPRSQGCNTVMGKVNKYTKHCKPFNTFLHQTFSSVAATYHTPMVACKKGRRNCHQSKNRVSLSTCELTSRKYPGCKYRERRGCFLHCGL</sequence>